<dbReference type="SUPFAM" id="SSF51126">
    <property type="entry name" value="Pectin lyase-like"/>
    <property type="match status" value="1"/>
</dbReference>
<dbReference type="Gene3D" id="2.160.20.10">
    <property type="entry name" value="Single-stranded right-handed beta-helix, Pectin lyase-like"/>
    <property type="match status" value="1"/>
</dbReference>
<protein>
    <recommendedName>
        <fullName evidence="3">Right handed beta helix domain-containing protein</fullName>
    </recommendedName>
</protein>
<dbReference type="InterPro" id="IPR011050">
    <property type="entry name" value="Pectin_lyase_fold/virulence"/>
</dbReference>
<dbReference type="RefSeq" id="WP_377936678.1">
    <property type="nucleotide sequence ID" value="NZ_JBHUEA010000041.1"/>
</dbReference>
<reference evidence="2" key="1">
    <citation type="journal article" date="2019" name="Int. J. Syst. Evol. Microbiol.">
        <title>The Global Catalogue of Microorganisms (GCM) 10K type strain sequencing project: providing services to taxonomists for standard genome sequencing and annotation.</title>
        <authorList>
            <consortium name="The Broad Institute Genomics Platform"/>
            <consortium name="The Broad Institute Genome Sequencing Center for Infectious Disease"/>
            <person name="Wu L."/>
            <person name="Ma J."/>
        </authorList>
    </citation>
    <scope>NUCLEOTIDE SEQUENCE [LARGE SCALE GENOMIC DNA]</scope>
    <source>
        <strain evidence="2">CGMCC 1.12471</strain>
    </source>
</reference>
<evidence type="ECO:0008006" key="3">
    <source>
        <dbReference type="Google" id="ProtNLM"/>
    </source>
</evidence>
<name>A0ABW4LLR0_9MICO</name>
<dbReference type="InterPro" id="IPR012334">
    <property type="entry name" value="Pectin_lyas_fold"/>
</dbReference>
<comment type="caution">
    <text evidence="1">The sequence shown here is derived from an EMBL/GenBank/DDBJ whole genome shotgun (WGS) entry which is preliminary data.</text>
</comment>
<accession>A0ABW4LLR0</accession>
<dbReference type="Proteomes" id="UP001597347">
    <property type="component" value="Unassembled WGS sequence"/>
</dbReference>
<dbReference type="EMBL" id="JBHUEA010000041">
    <property type="protein sequence ID" value="MFD1723044.1"/>
    <property type="molecule type" value="Genomic_DNA"/>
</dbReference>
<sequence length="371" mass="39205">MRLPIRLAALPASLALTAVLVGVVVAPSEGGDRPSLASAAAPASGACSGAPAAAVEAARERGMSYDFLMGSSFKRKLTAVGSRAVVLDAGDYTTSDFTAGTDRVDSSRLGRSAAGLIGAGSGATHLEMAPRSSTRKRVVPTTEYEVNPLNVLRVTSEHPVVGGFSLTGSPQGHTYNGLRIDRAHGAQVVDVHVSAIPGDMDRPPGETFGINDYKTVGSVYEHVEVDGAGVGAAGFAANGSQGITVCDASSHDNPISMGFAFWSVKDITLVDCTATDNGFTGFNFERVSGDVRLIRPKAEDNRWDMRVVSDLGSARYTIVDPDLTSTQVPGRWTIELPSTYWKHPSLQKRSDVTLIVDGKVRNDLIRWVVPY</sequence>
<evidence type="ECO:0000313" key="2">
    <source>
        <dbReference type="Proteomes" id="UP001597347"/>
    </source>
</evidence>
<proteinExistence type="predicted"/>
<evidence type="ECO:0000313" key="1">
    <source>
        <dbReference type="EMBL" id="MFD1723044.1"/>
    </source>
</evidence>
<keyword evidence="2" id="KW-1185">Reference proteome</keyword>
<gene>
    <name evidence="1" type="ORF">ACFSBI_15950</name>
</gene>
<organism evidence="1 2">
    <name type="scientific">Amnibacterium endophyticum</name>
    <dbReference type="NCBI Taxonomy" id="2109337"/>
    <lineage>
        <taxon>Bacteria</taxon>
        <taxon>Bacillati</taxon>
        <taxon>Actinomycetota</taxon>
        <taxon>Actinomycetes</taxon>
        <taxon>Micrococcales</taxon>
        <taxon>Microbacteriaceae</taxon>
        <taxon>Amnibacterium</taxon>
    </lineage>
</organism>